<dbReference type="AlphaFoldDB" id="K9ZQI4"/>
<dbReference type="SUPFAM" id="SSF56436">
    <property type="entry name" value="C-type lectin-like"/>
    <property type="match status" value="1"/>
</dbReference>
<dbReference type="SMART" id="SM00220">
    <property type="entry name" value="S_TKc"/>
    <property type="match status" value="1"/>
</dbReference>
<dbReference type="GO" id="GO:0120147">
    <property type="term" value="F:formylglycine-generating oxidase activity"/>
    <property type="evidence" value="ECO:0007669"/>
    <property type="project" value="TreeGrafter"/>
</dbReference>
<keyword evidence="3" id="KW-0808">Transferase</keyword>
<dbReference type="Proteomes" id="UP000010474">
    <property type="component" value="Chromosome"/>
</dbReference>
<gene>
    <name evidence="3" type="ordered locus">Anacy_5485</name>
</gene>
<dbReference type="eggNOG" id="COG0515">
    <property type="taxonomic scope" value="Bacteria"/>
</dbReference>
<dbReference type="PANTHER" id="PTHR23150:SF35">
    <property type="entry name" value="BLL6746 PROTEIN"/>
    <property type="match status" value="1"/>
</dbReference>
<dbReference type="InterPro" id="IPR011009">
    <property type="entry name" value="Kinase-like_dom_sf"/>
</dbReference>
<protein>
    <submittedName>
        <fullName evidence="3">Serine/threonine protein kinase</fullName>
        <ecNumber evidence="3">2.7.11.17</ecNumber>
    </submittedName>
</protein>
<dbReference type="Gene3D" id="3.90.1580.10">
    <property type="entry name" value="paralog of FGE (formylglycine-generating enzyme)"/>
    <property type="match status" value="1"/>
</dbReference>
<dbReference type="NCBIfam" id="NF045510">
    <property type="entry name" value="4Cys_prefix_kin"/>
    <property type="match status" value="1"/>
</dbReference>
<name>K9ZQI4_ANACC</name>
<dbReference type="CDD" id="cd14014">
    <property type="entry name" value="STKc_PknB_like"/>
    <property type="match status" value="1"/>
</dbReference>
<dbReference type="STRING" id="272123.Anacy_5485"/>
<dbReference type="EC" id="2.7.11.17" evidence="3"/>
<dbReference type="PANTHER" id="PTHR23150">
    <property type="entry name" value="SULFATASE MODIFYING FACTOR 1, 2"/>
    <property type="match status" value="1"/>
</dbReference>
<dbReference type="InterPro" id="IPR051043">
    <property type="entry name" value="Sulfatase_Mod_Factor_Kinase"/>
</dbReference>
<dbReference type="GO" id="GO:0005524">
    <property type="term" value="F:ATP binding"/>
    <property type="evidence" value="ECO:0007669"/>
    <property type="project" value="UniProtKB-UniRule"/>
</dbReference>
<dbReference type="InterPro" id="IPR017441">
    <property type="entry name" value="Protein_kinase_ATP_BS"/>
</dbReference>
<dbReference type="OrthoDB" id="569031at2"/>
<feature type="binding site" evidence="1">
    <location>
        <position position="63"/>
    </location>
    <ligand>
        <name>ATP</name>
        <dbReference type="ChEBI" id="CHEBI:30616"/>
    </ligand>
</feature>
<keyword evidence="3" id="KW-0418">Kinase</keyword>
<keyword evidence="1" id="KW-0547">Nucleotide-binding</keyword>
<dbReference type="HOGENOM" id="CLU_012431_6_1_3"/>
<proteinExistence type="predicted"/>
<dbReference type="eggNOG" id="COG1262">
    <property type="taxonomic scope" value="Bacteria"/>
</dbReference>
<dbReference type="InterPro" id="IPR005532">
    <property type="entry name" value="SUMF_dom"/>
</dbReference>
<organism evidence="3 4">
    <name type="scientific">Anabaena cylindrica (strain ATCC 27899 / PCC 7122)</name>
    <dbReference type="NCBI Taxonomy" id="272123"/>
    <lineage>
        <taxon>Bacteria</taxon>
        <taxon>Bacillati</taxon>
        <taxon>Cyanobacteriota</taxon>
        <taxon>Cyanophyceae</taxon>
        <taxon>Nostocales</taxon>
        <taxon>Nostocaceae</taxon>
        <taxon>Anabaena</taxon>
    </lineage>
</organism>
<dbReference type="PATRIC" id="fig|272123.3.peg.5940"/>
<dbReference type="InterPro" id="IPR016187">
    <property type="entry name" value="CTDL_fold"/>
</dbReference>
<dbReference type="PROSITE" id="PS50011">
    <property type="entry name" value="PROTEIN_KINASE_DOM"/>
    <property type="match status" value="1"/>
</dbReference>
<evidence type="ECO:0000256" key="1">
    <source>
        <dbReference type="PROSITE-ProRule" id="PRU10141"/>
    </source>
</evidence>
<dbReference type="RefSeq" id="WP_015217409.1">
    <property type="nucleotide sequence ID" value="NC_019771.1"/>
</dbReference>
<dbReference type="GO" id="GO:0004683">
    <property type="term" value="F:calcium/calmodulin-dependent protein kinase activity"/>
    <property type="evidence" value="ECO:0007669"/>
    <property type="project" value="UniProtKB-EC"/>
</dbReference>
<dbReference type="PROSITE" id="PS00107">
    <property type="entry name" value="PROTEIN_KINASE_ATP"/>
    <property type="match status" value="1"/>
</dbReference>
<sequence>MNQCLNPDCLHQNPPTTIFCQRCGSKMVLQDRYRAIRVIGAGGFGRTFLAVDEQRLDTPCVIKQFLPQQSGSAALEKATELFKQEAVRLRDLGKHSHIPDLLAFFPQEGRLYLIQEFIEGENLLHELQRKGKFSESEVKQILIELLPILQFVHDNKVIHRDIKPENIIRSSQTDALFLIDFGVSKEVSGSFLTRVGTITGTPGYAPPEQFRGMVYHNSDIYSLAVTCIRLLTGCLHKYDGSDALFDSMRMQWIWKEKVSVSKELEIVLDKMLQDFPVNRFASAMEVLSALEPQQLPPTIIAPKQPVSPSLFQQVLQFISPKQPTQNVGINQQSSVHTSFTENLGNGVVLEMVAIPGGKFLMGSPEGEGNDNEKPQHLVTVSPFYMGKYPVTQAQWERVAFLPKEKIDLNPKPSNFQGANLPVEKVSWINAEEFCARISKATGKKYRLPSEAEWEYACRAGTTTRYYFGDTITTDLANYAGKYGQTSDVGKFPSNAFGLYDMHGDVWEWCADTLHKSYIDAPANGSAWISQNDTYQVLRGGSWYDVPVYCRSAARDDLSRDGRDNDIGFRVVCLSAARTL</sequence>
<dbReference type="SUPFAM" id="SSF56112">
    <property type="entry name" value="Protein kinase-like (PK-like)"/>
    <property type="match status" value="1"/>
</dbReference>
<keyword evidence="4" id="KW-1185">Reference proteome</keyword>
<keyword evidence="1" id="KW-0067">ATP-binding</keyword>
<keyword evidence="3" id="KW-0723">Serine/threonine-protein kinase</keyword>
<accession>K9ZQI4</accession>
<dbReference type="EMBL" id="CP003659">
    <property type="protein sequence ID" value="AFZ60797.1"/>
    <property type="molecule type" value="Genomic_DNA"/>
</dbReference>
<feature type="domain" description="Protein kinase" evidence="2">
    <location>
        <begin position="33"/>
        <end position="299"/>
    </location>
</feature>
<dbReference type="InterPro" id="IPR042095">
    <property type="entry name" value="SUMF_sf"/>
</dbReference>
<reference evidence="4" key="1">
    <citation type="journal article" date="2013" name="Proc. Natl. Acad. Sci. U.S.A.">
        <title>Improving the coverage of the cyanobacterial phylum using diversity-driven genome sequencing.</title>
        <authorList>
            <person name="Shih P.M."/>
            <person name="Wu D."/>
            <person name="Latifi A."/>
            <person name="Axen S.D."/>
            <person name="Fewer D.P."/>
            <person name="Talla E."/>
            <person name="Calteau A."/>
            <person name="Cai F."/>
            <person name="Tandeau de Marsac N."/>
            <person name="Rippka R."/>
            <person name="Herdman M."/>
            <person name="Sivonen K."/>
            <person name="Coursin T."/>
            <person name="Laurent T."/>
            <person name="Goodwin L."/>
            <person name="Nolan M."/>
            <person name="Davenport K.W."/>
            <person name="Han C.S."/>
            <person name="Rubin E.M."/>
            <person name="Eisen J.A."/>
            <person name="Woyke T."/>
            <person name="Gugger M."/>
            <person name="Kerfeld C.A."/>
        </authorList>
    </citation>
    <scope>NUCLEOTIDE SEQUENCE [LARGE SCALE GENOMIC DNA]</scope>
    <source>
        <strain evidence="4">ATCC 27899 / PCC 7122</strain>
    </source>
</reference>
<dbReference type="Pfam" id="PF03781">
    <property type="entry name" value="FGE-sulfatase"/>
    <property type="match status" value="1"/>
</dbReference>
<evidence type="ECO:0000259" key="2">
    <source>
        <dbReference type="PROSITE" id="PS50011"/>
    </source>
</evidence>
<dbReference type="KEGG" id="acy:Anacy_5485"/>
<evidence type="ECO:0000313" key="4">
    <source>
        <dbReference type="Proteomes" id="UP000010474"/>
    </source>
</evidence>
<dbReference type="Pfam" id="PF00069">
    <property type="entry name" value="Pkinase"/>
    <property type="match status" value="1"/>
</dbReference>
<evidence type="ECO:0000313" key="3">
    <source>
        <dbReference type="EMBL" id="AFZ60797.1"/>
    </source>
</evidence>
<dbReference type="Gene3D" id="1.10.510.10">
    <property type="entry name" value="Transferase(Phosphotransferase) domain 1"/>
    <property type="match status" value="1"/>
</dbReference>
<dbReference type="InterPro" id="IPR000719">
    <property type="entry name" value="Prot_kinase_dom"/>
</dbReference>